<feature type="compositionally biased region" description="Low complexity" evidence="1">
    <location>
        <begin position="366"/>
        <end position="383"/>
    </location>
</feature>
<keyword evidence="2" id="KW-0812">Transmembrane</keyword>
<feature type="transmembrane region" description="Helical" evidence="2">
    <location>
        <begin position="133"/>
        <end position="152"/>
    </location>
</feature>
<feature type="transmembrane region" description="Helical" evidence="2">
    <location>
        <begin position="69"/>
        <end position="93"/>
    </location>
</feature>
<accession>A0A934MIT2</accession>
<dbReference type="InterPro" id="IPR029787">
    <property type="entry name" value="Nucleotide_cyclase"/>
</dbReference>
<evidence type="ECO:0000313" key="5">
    <source>
        <dbReference type="Proteomes" id="UP000609531"/>
    </source>
</evidence>
<gene>
    <name evidence="4" type="ORF">JCR33_17570</name>
</gene>
<sequence>MVDTLWHLILMSGFALVAPIALGALSDHLAGERLRKAAIGVAYGLAVAAVMSSPLSSSGGPAIAAHGPLLLVAGLFGGPLGALAALALPFAMVTAAGGAAMPAALASVVVPAGIGVAVHEVHRYTKRPLQRSSVISLAGLAPLCLLCLLVPTRGELPPTSLPALLAWLPLGTMVFGLLTLAELARSDALRAQIAEEAAETTMRMMSHAVFRQHLEHHWLLHERYGSPYAYLLVSIDEGANLRNRLGERRWQDVRHHVGRDVRKAVRDSDVCTAIDFDRFAVLLPHCSAVAARTVAERIRANVARSFGGGRHGEAVSVSIGIADVGRTSRPDDLETAAEGALFLANAQTPRSAIGATTKPGGDGPRNDAAPPATRAPAVARPCAIDGDFAGASRPQPLADENPSALETIATTLGEAPPRRPDRR</sequence>
<dbReference type="Proteomes" id="UP000609531">
    <property type="component" value="Unassembled WGS sequence"/>
</dbReference>
<dbReference type="EMBL" id="JAEKJA010000017">
    <property type="protein sequence ID" value="MBJ3777521.1"/>
    <property type="molecule type" value="Genomic_DNA"/>
</dbReference>
<dbReference type="InterPro" id="IPR000160">
    <property type="entry name" value="GGDEF_dom"/>
</dbReference>
<reference evidence="4" key="1">
    <citation type="submission" date="2020-12" db="EMBL/GenBank/DDBJ databases">
        <title>Bacterial taxonomy.</title>
        <authorList>
            <person name="Pan X."/>
        </authorList>
    </citation>
    <scope>NUCLEOTIDE SEQUENCE</scope>
    <source>
        <strain evidence="4">B2012</strain>
    </source>
</reference>
<organism evidence="4 5">
    <name type="scientific">Acuticoccus mangrovi</name>
    <dbReference type="NCBI Taxonomy" id="2796142"/>
    <lineage>
        <taxon>Bacteria</taxon>
        <taxon>Pseudomonadati</taxon>
        <taxon>Pseudomonadota</taxon>
        <taxon>Alphaproteobacteria</taxon>
        <taxon>Hyphomicrobiales</taxon>
        <taxon>Amorphaceae</taxon>
        <taxon>Acuticoccus</taxon>
    </lineage>
</organism>
<feature type="transmembrane region" description="Helical" evidence="2">
    <location>
        <begin position="164"/>
        <end position="184"/>
    </location>
</feature>
<protein>
    <submittedName>
        <fullName evidence="4">GGDEF domain-containing protein</fullName>
    </submittedName>
</protein>
<dbReference type="SUPFAM" id="SSF55073">
    <property type="entry name" value="Nucleotide cyclase"/>
    <property type="match status" value="1"/>
</dbReference>
<feature type="transmembrane region" description="Helical" evidence="2">
    <location>
        <begin position="99"/>
        <end position="121"/>
    </location>
</feature>
<feature type="region of interest" description="Disordered" evidence="1">
    <location>
        <begin position="349"/>
        <end position="423"/>
    </location>
</feature>
<dbReference type="Gene3D" id="3.30.70.270">
    <property type="match status" value="1"/>
</dbReference>
<feature type="transmembrane region" description="Helical" evidence="2">
    <location>
        <begin position="37"/>
        <end position="57"/>
    </location>
</feature>
<keyword evidence="5" id="KW-1185">Reference proteome</keyword>
<feature type="domain" description="GGDEF" evidence="3">
    <location>
        <begin position="226"/>
        <end position="358"/>
    </location>
</feature>
<evidence type="ECO:0000313" key="4">
    <source>
        <dbReference type="EMBL" id="MBJ3777521.1"/>
    </source>
</evidence>
<dbReference type="Pfam" id="PF00990">
    <property type="entry name" value="GGDEF"/>
    <property type="match status" value="1"/>
</dbReference>
<comment type="caution">
    <text evidence="4">The sequence shown here is derived from an EMBL/GenBank/DDBJ whole genome shotgun (WGS) entry which is preliminary data.</text>
</comment>
<dbReference type="PROSITE" id="PS50887">
    <property type="entry name" value="GGDEF"/>
    <property type="match status" value="1"/>
</dbReference>
<dbReference type="RefSeq" id="WP_198883427.1">
    <property type="nucleotide sequence ID" value="NZ_JAEKJA010000017.1"/>
</dbReference>
<evidence type="ECO:0000256" key="1">
    <source>
        <dbReference type="SAM" id="MobiDB-lite"/>
    </source>
</evidence>
<evidence type="ECO:0000259" key="3">
    <source>
        <dbReference type="PROSITE" id="PS50887"/>
    </source>
</evidence>
<keyword evidence="2" id="KW-0472">Membrane</keyword>
<keyword evidence="2" id="KW-1133">Transmembrane helix</keyword>
<evidence type="ECO:0000256" key="2">
    <source>
        <dbReference type="SAM" id="Phobius"/>
    </source>
</evidence>
<dbReference type="InterPro" id="IPR043128">
    <property type="entry name" value="Rev_trsase/Diguanyl_cyclase"/>
</dbReference>
<feature type="transmembrane region" description="Helical" evidence="2">
    <location>
        <begin position="5"/>
        <end position="25"/>
    </location>
</feature>
<dbReference type="AlphaFoldDB" id="A0A934MIT2"/>
<name>A0A934MIT2_9HYPH</name>
<dbReference type="SMART" id="SM00267">
    <property type="entry name" value="GGDEF"/>
    <property type="match status" value="1"/>
</dbReference>
<proteinExistence type="predicted"/>